<keyword evidence="2" id="KW-1185">Reference proteome</keyword>
<name>A0ABS4E7X9_9FIRM</name>
<dbReference type="Proteomes" id="UP000767291">
    <property type="component" value="Unassembled WGS sequence"/>
</dbReference>
<reference evidence="1 2" key="1">
    <citation type="submission" date="2021-03" db="EMBL/GenBank/DDBJ databases">
        <title>Genomic Encyclopedia of Type Strains, Phase IV (KMG-IV): sequencing the most valuable type-strain genomes for metagenomic binning, comparative biology and taxonomic classification.</title>
        <authorList>
            <person name="Goeker M."/>
        </authorList>
    </citation>
    <scope>NUCLEOTIDE SEQUENCE [LARGE SCALE GENOMIC DNA]</scope>
    <source>
        <strain evidence="1 2">DSM 1289</strain>
    </source>
</reference>
<accession>A0ABS4E7X9</accession>
<dbReference type="EMBL" id="JAGGJX010000001">
    <property type="protein sequence ID" value="MBP1854031.1"/>
    <property type="molecule type" value="Genomic_DNA"/>
</dbReference>
<protein>
    <submittedName>
        <fullName evidence="1">Uncharacterized protein</fullName>
    </submittedName>
</protein>
<proteinExistence type="predicted"/>
<sequence length="65" mass="7670">MGYLEQIRQELDVISQRIDKSEEYFSNLSDEEIENVEESKQYKVLLDLIDRGNKLYLILNSVSQS</sequence>
<comment type="caution">
    <text evidence="1">The sequence shown here is derived from an EMBL/GenBank/DDBJ whole genome shotgun (WGS) entry which is preliminary data.</text>
</comment>
<evidence type="ECO:0000313" key="2">
    <source>
        <dbReference type="Proteomes" id="UP000767291"/>
    </source>
</evidence>
<gene>
    <name evidence="1" type="ORF">J2Z43_000421</name>
</gene>
<dbReference type="RefSeq" id="WP_209455617.1">
    <property type="nucleotide sequence ID" value="NZ_BAAACS010000017.1"/>
</dbReference>
<evidence type="ECO:0000313" key="1">
    <source>
        <dbReference type="EMBL" id="MBP1854031.1"/>
    </source>
</evidence>
<organism evidence="1 2">
    <name type="scientific">Metaclostridioides mangenotii</name>
    <dbReference type="NCBI Taxonomy" id="1540"/>
    <lineage>
        <taxon>Bacteria</taxon>
        <taxon>Bacillati</taxon>
        <taxon>Bacillota</taxon>
        <taxon>Clostridia</taxon>
        <taxon>Peptostreptococcales</taxon>
        <taxon>Peptostreptococcaceae</taxon>
        <taxon>Metaclostridioides</taxon>
    </lineage>
</organism>